<dbReference type="GO" id="GO:0043565">
    <property type="term" value="F:sequence-specific DNA binding"/>
    <property type="evidence" value="ECO:0007669"/>
    <property type="project" value="InterPro"/>
</dbReference>
<dbReference type="Proteomes" id="UP000199435">
    <property type="component" value="Unassembled WGS sequence"/>
</dbReference>
<name>A0A1C3W834_9HYPH</name>
<dbReference type="SMART" id="SM00342">
    <property type="entry name" value="HTH_ARAC"/>
    <property type="match status" value="1"/>
</dbReference>
<dbReference type="GO" id="GO:0003700">
    <property type="term" value="F:DNA-binding transcription factor activity"/>
    <property type="evidence" value="ECO:0007669"/>
    <property type="project" value="InterPro"/>
</dbReference>
<dbReference type="InterPro" id="IPR050204">
    <property type="entry name" value="AraC_XylS_family_regulators"/>
</dbReference>
<evidence type="ECO:0000256" key="2">
    <source>
        <dbReference type="ARBA" id="ARBA00023125"/>
    </source>
</evidence>
<keyword evidence="1" id="KW-0805">Transcription regulation</keyword>
<dbReference type="Gene3D" id="1.10.10.60">
    <property type="entry name" value="Homeodomain-like"/>
    <property type="match status" value="1"/>
</dbReference>
<sequence>MSRATFALHFKAAAGVGLVGYLTEWRMLLADRALRQGRVSLANLAQSPGYANESALSHAFKRVISRSPKRARGTRYWPDGMS</sequence>
<reference evidence="6" key="1">
    <citation type="submission" date="2016-08" db="EMBL/GenBank/DDBJ databases">
        <authorList>
            <person name="Varghese N."/>
            <person name="Submissions Spin"/>
        </authorList>
    </citation>
    <scope>NUCLEOTIDE SEQUENCE [LARGE SCALE GENOMIC DNA]</scope>
    <source>
        <strain evidence="6">HAMBI 2971</strain>
    </source>
</reference>
<evidence type="ECO:0000313" key="5">
    <source>
        <dbReference type="EMBL" id="SCB35978.1"/>
    </source>
</evidence>
<dbReference type="InterPro" id="IPR018060">
    <property type="entry name" value="HTH_AraC"/>
</dbReference>
<feature type="domain" description="HTH araC/xylS-type" evidence="4">
    <location>
        <begin position="1"/>
        <end position="74"/>
    </location>
</feature>
<keyword evidence="6" id="KW-1185">Reference proteome</keyword>
<gene>
    <name evidence="5" type="ORF">GA0061102_102446</name>
</gene>
<dbReference type="EMBL" id="FMAH01000024">
    <property type="protein sequence ID" value="SCB35978.1"/>
    <property type="molecule type" value="Genomic_DNA"/>
</dbReference>
<keyword evidence="2" id="KW-0238">DNA-binding</keyword>
<evidence type="ECO:0000313" key="6">
    <source>
        <dbReference type="Proteomes" id="UP000199435"/>
    </source>
</evidence>
<dbReference type="PANTHER" id="PTHR46796">
    <property type="entry name" value="HTH-TYPE TRANSCRIPTIONAL ACTIVATOR RHAS-RELATED"/>
    <property type="match status" value="1"/>
</dbReference>
<dbReference type="PROSITE" id="PS01124">
    <property type="entry name" value="HTH_ARAC_FAMILY_2"/>
    <property type="match status" value="1"/>
</dbReference>
<dbReference type="AlphaFoldDB" id="A0A1C3W834"/>
<dbReference type="OrthoDB" id="9783876at2"/>
<dbReference type="Pfam" id="PF12833">
    <property type="entry name" value="HTH_18"/>
    <property type="match status" value="1"/>
</dbReference>
<accession>A0A1C3W834</accession>
<dbReference type="PANTHER" id="PTHR46796:SF7">
    <property type="entry name" value="ARAC FAMILY TRANSCRIPTIONAL REGULATOR"/>
    <property type="match status" value="1"/>
</dbReference>
<protein>
    <submittedName>
        <fullName evidence="5">Helix-turn-helix domain-containing protein</fullName>
    </submittedName>
</protein>
<evidence type="ECO:0000256" key="1">
    <source>
        <dbReference type="ARBA" id="ARBA00023015"/>
    </source>
</evidence>
<evidence type="ECO:0000256" key="3">
    <source>
        <dbReference type="ARBA" id="ARBA00023163"/>
    </source>
</evidence>
<keyword evidence="3" id="KW-0804">Transcription</keyword>
<dbReference type="InterPro" id="IPR009057">
    <property type="entry name" value="Homeodomain-like_sf"/>
</dbReference>
<dbReference type="STRING" id="411945.GA0061102_102446"/>
<organism evidence="5 6">
    <name type="scientific">Rhizobium miluonense</name>
    <dbReference type="NCBI Taxonomy" id="411945"/>
    <lineage>
        <taxon>Bacteria</taxon>
        <taxon>Pseudomonadati</taxon>
        <taxon>Pseudomonadota</taxon>
        <taxon>Alphaproteobacteria</taxon>
        <taxon>Hyphomicrobiales</taxon>
        <taxon>Rhizobiaceae</taxon>
        <taxon>Rhizobium/Agrobacterium group</taxon>
        <taxon>Rhizobium</taxon>
    </lineage>
</organism>
<evidence type="ECO:0000259" key="4">
    <source>
        <dbReference type="PROSITE" id="PS01124"/>
    </source>
</evidence>
<dbReference type="SUPFAM" id="SSF46689">
    <property type="entry name" value="Homeodomain-like"/>
    <property type="match status" value="1"/>
</dbReference>
<proteinExistence type="predicted"/>